<feature type="domain" description="Ataxin-10" evidence="8">
    <location>
        <begin position="831"/>
        <end position="937"/>
    </location>
</feature>
<feature type="compositionally biased region" description="Acidic residues" evidence="7">
    <location>
        <begin position="429"/>
        <end position="450"/>
    </location>
</feature>
<evidence type="ECO:0000256" key="3">
    <source>
        <dbReference type="ARBA" id="ARBA00023306"/>
    </source>
</evidence>
<feature type="region of interest" description="Disordered" evidence="7">
    <location>
        <begin position="610"/>
        <end position="635"/>
    </location>
</feature>
<feature type="compositionally biased region" description="Basic and acidic residues" evidence="7">
    <location>
        <begin position="976"/>
        <end position="988"/>
    </location>
</feature>
<reference evidence="9 10" key="1">
    <citation type="submission" date="2015-01" db="EMBL/GenBank/DDBJ databases">
        <title>The Genome Sequence of Capronia semiimmersa CBS27337.</title>
        <authorList>
            <consortium name="The Broad Institute Genomics Platform"/>
            <person name="Cuomo C."/>
            <person name="de Hoog S."/>
            <person name="Gorbushina A."/>
            <person name="Stielow B."/>
            <person name="Teixiera M."/>
            <person name="Abouelleil A."/>
            <person name="Chapman S.B."/>
            <person name="Priest M."/>
            <person name="Young S.K."/>
            <person name="Wortman J."/>
            <person name="Nusbaum C."/>
            <person name="Birren B."/>
        </authorList>
    </citation>
    <scope>NUCLEOTIDE SEQUENCE [LARGE SCALE GENOMIC DNA]</scope>
    <source>
        <strain evidence="9 10">CBS 27337</strain>
    </source>
</reference>
<dbReference type="PANTHER" id="PTHR13255">
    <property type="entry name" value="ATAXIN-10"/>
    <property type="match status" value="1"/>
</dbReference>
<dbReference type="AlphaFoldDB" id="A0A0D2DKZ1"/>
<dbReference type="InterPro" id="IPR011989">
    <property type="entry name" value="ARM-like"/>
</dbReference>
<dbReference type="Proteomes" id="UP000054266">
    <property type="component" value="Unassembled WGS sequence"/>
</dbReference>
<evidence type="ECO:0000256" key="5">
    <source>
        <dbReference type="ARBA" id="ARBA00044801"/>
    </source>
</evidence>
<organism evidence="9 10">
    <name type="scientific">Phialophora macrospora</name>
    <dbReference type="NCBI Taxonomy" id="1851006"/>
    <lineage>
        <taxon>Eukaryota</taxon>
        <taxon>Fungi</taxon>
        <taxon>Dikarya</taxon>
        <taxon>Ascomycota</taxon>
        <taxon>Pezizomycotina</taxon>
        <taxon>Eurotiomycetes</taxon>
        <taxon>Chaetothyriomycetidae</taxon>
        <taxon>Chaetothyriales</taxon>
        <taxon>Herpotrichiellaceae</taxon>
        <taxon>Phialophora</taxon>
    </lineage>
</organism>
<dbReference type="Gene3D" id="1.25.10.10">
    <property type="entry name" value="Leucine-rich Repeat Variant"/>
    <property type="match status" value="1"/>
</dbReference>
<feature type="compositionally biased region" description="Pro residues" evidence="7">
    <location>
        <begin position="624"/>
        <end position="635"/>
    </location>
</feature>
<accession>A0A0D2DKZ1</accession>
<evidence type="ECO:0000256" key="1">
    <source>
        <dbReference type="ARBA" id="ARBA00008384"/>
    </source>
</evidence>
<dbReference type="PANTHER" id="PTHR13255:SF0">
    <property type="entry name" value="ATAXIN-10"/>
    <property type="match status" value="1"/>
</dbReference>
<proteinExistence type="inferred from homology"/>
<dbReference type="GO" id="GO:0005829">
    <property type="term" value="C:cytosol"/>
    <property type="evidence" value="ECO:0007669"/>
    <property type="project" value="TreeGrafter"/>
</dbReference>
<evidence type="ECO:0000256" key="2">
    <source>
        <dbReference type="ARBA" id="ARBA00022618"/>
    </source>
</evidence>
<protein>
    <recommendedName>
        <fullName evidence="5">Ataxin-10 homolog</fullName>
    </recommendedName>
    <alternativeName>
        <fullName evidence="6">Copper transport protein 86</fullName>
    </alternativeName>
</protein>
<comment type="function">
    <text evidence="4">May play a role in the regulation of cytokinesis.</text>
</comment>
<gene>
    <name evidence="9" type="ORF">PV04_09911</name>
</gene>
<dbReference type="InterPro" id="IPR051374">
    <property type="entry name" value="Ataxin-10/CTR86_families"/>
</dbReference>
<dbReference type="EMBL" id="KN846962">
    <property type="protein sequence ID" value="KIW63032.1"/>
    <property type="molecule type" value="Genomic_DNA"/>
</dbReference>
<feature type="region of interest" description="Disordered" evidence="7">
    <location>
        <begin position="356"/>
        <end position="376"/>
    </location>
</feature>
<feature type="region of interest" description="Disordered" evidence="7">
    <location>
        <begin position="975"/>
        <end position="1000"/>
    </location>
</feature>
<feature type="compositionally biased region" description="Acidic residues" evidence="7">
    <location>
        <begin position="989"/>
        <end position="1000"/>
    </location>
</feature>
<dbReference type="GO" id="GO:0051301">
    <property type="term" value="P:cell division"/>
    <property type="evidence" value="ECO:0007669"/>
    <property type="project" value="UniProtKB-KW"/>
</dbReference>
<dbReference type="STRING" id="5601.A0A0D2DKZ1"/>
<dbReference type="Pfam" id="PF09759">
    <property type="entry name" value="Atx10homo_assoc"/>
    <property type="match status" value="1"/>
</dbReference>
<feature type="region of interest" description="Disordered" evidence="7">
    <location>
        <begin position="423"/>
        <end position="450"/>
    </location>
</feature>
<dbReference type="InterPro" id="IPR019156">
    <property type="entry name" value="Ataxin-10_domain"/>
</dbReference>
<evidence type="ECO:0000313" key="9">
    <source>
        <dbReference type="EMBL" id="KIW63032.1"/>
    </source>
</evidence>
<keyword evidence="3" id="KW-0131">Cell cycle</keyword>
<dbReference type="SUPFAM" id="SSF48371">
    <property type="entry name" value="ARM repeat"/>
    <property type="match status" value="1"/>
</dbReference>
<keyword evidence="10" id="KW-1185">Reference proteome</keyword>
<evidence type="ECO:0000259" key="8">
    <source>
        <dbReference type="Pfam" id="PF09759"/>
    </source>
</evidence>
<evidence type="ECO:0000256" key="7">
    <source>
        <dbReference type="SAM" id="MobiDB-lite"/>
    </source>
</evidence>
<evidence type="ECO:0000313" key="10">
    <source>
        <dbReference type="Proteomes" id="UP000054266"/>
    </source>
</evidence>
<name>A0A0D2DKZ1_9EURO</name>
<comment type="similarity">
    <text evidence="1">Belongs to the ataxin-10 family.</text>
</comment>
<feature type="compositionally biased region" description="Polar residues" evidence="7">
    <location>
        <begin position="780"/>
        <end position="790"/>
    </location>
</feature>
<dbReference type="InterPro" id="IPR016024">
    <property type="entry name" value="ARM-type_fold"/>
</dbReference>
<evidence type="ECO:0000256" key="4">
    <source>
        <dbReference type="ARBA" id="ARBA00044746"/>
    </source>
</evidence>
<dbReference type="HOGENOM" id="CLU_005559_0_0_1"/>
<feature type="compositionally biased region" description="Basic and acidic residues" evidence="7">
    <location>
        <begin position="216"/>
        <end position="241"/>
    </location>
</feature>
<feature type="compositionally biased region" description="Polar residues" evidence="7">
    <location>
        <begin position="357"/>
        <end position="373"/>
    </location>
</feature>
<evidence type="ECO:0000256" key="6">
    <source>
        <dbReference type="ARBA" id="ARBA00044805"/>
    </source>
</evidence>
<feature type="region of interest" description="Disordered" evidence="7">
    <location>
        <begin position="779"/>
        <end position="818"/>
    </location>
</feature>
<feature type="region of interest" description="Disordered" evidence="7">
    <location>
        <begin position="212"/>
        <end position="258"/>
    </location>
</feature>
<sequence length="1000" mass="110076">MSASLLLQLVLTGSQTHYESRGLIDDKRLEHLLIAGKQILYKSHQESDVRSQLGFNPRIWEGLTKVLAAAIPVLEQQSFSYKNPPNLSYGGSSSELIAAHYPSLVKDIERLNDLCTIARNLLATTKKAQNLAAEKAFDQQILKLIDVCVKVTARGFDGEANPRNEERWQKVVNLYKRLLITCLQFLHNFIMHNEQRKLVLWLDLFGQSQTQDVDDLGSHSPEETVIDQEKDQAAKEDRVRSTVENLPDRPGPVSVDGGNLGYNIDDVHALFDLMSTNKEPDEQTQKAAKVLMDKIRSDMENLSGMNANQLDDNPDVLLRVGAELRAWLQKKEDSAAVAAHSSQIKRVAEKIMALTHGNGSKTDGQAGSSQWSNLPELGAYSDLNEGAQSLTEEDLSMPRTAQSAAATLQEAKDELMARLHEAPIMGENGEPEYDDEGDPEDEEDLEDDDDLISVGDSMGDEDYQGSADQERGLLTDVPLVLGPTEIEALPMIIQAGIVDNFGSKNGTAAQQQGLKTNMQAVRCHILLAQEAGRNVLRELLIFIAAWDLPDDEFYFKMMVQIMEAILKNGLMSHAYSDFGQPKDIISPAQAVVIKILTHIFRAKYSPASVQQQQQQNSGTDQSPAPQPGKPRPVPSPLSRVDVLTVRYIFIVFRGNIIPETCALIYLQGQIRAGLALAEDFPLNLWDMERVYEGVYQFLEFFAVLTENNDWKKLLVQWEIVYDLVTLIKELDQSIAKVGLTQTMAARTANGDKSTLPASSPQGEEASTLPAHVAVERPYDTQASSQPNNTSAPKPGPPPRQPAAAAAAPPPPQPAAATVNEEPADFEWRNLKKLIVLVLSSLVWKSTTVQNQIREYGGVETILSCTTYDACNPYIKEHAVMCLKFLLENNPANQALVSSLEAREVVPPPDAGDAMAITEALDKLGLDVTLGSDGRAKMSRGKAVRGGRTGLRRGQGRFEELKEEVEALGLPVNGEETVGKGKGKERALEFDDGDDGEIEFM</sequence>
<keyword evidence="2" id="KW-0132">Cell division</keyword>